<reference evidence="2 3" key="1">
    <citation type="submission" date="2023-03" db="EMBL/GenBank/DDBJ databases">
        <title>Draft genome sequence of Streptomyces sp. RB6PN23 isolated from peat swamp forest in Thailand.</title>
        <authorList>
            <person name="Klaysubun C."/>
            <person name="Duangmal K."/>
        </authorList>
    </citation>
    <scope>NUCLEOTIDE SEQUENCE [LARGE SCALE GENOMIC DNA]</scope>
    <source>
        <strain evidence="2 3">RB6PN23</strain>
    </source>
</reference>
<keyword evidence="3" id="KW-1185">Reference proteome</keyword>
<dbReference type="Proteomes" id="UP001216579">
    <property type="component" value="Unassembled WGS sequence"/>
</dbReference>
<feature type="region of interest" description="Disordered" evidence="1">
    <location>
        <begin position="76"/>
        <end position="101"/>
    </location>
</feature>
<evidence type="ECO:0000256" key="1">
    <source>
        <dbReference type="SAM" id="MobiDB-lite"/>
    </source>
</evidence>
<sequence>MAVRCADHCLLRGDPRVCTPTGLAPLAGAYIDAPQRFLPVLGAAFRWLTPWERMVYLREEPAPRVAAPAGVTVRRPTGSCWRSNRTSPGSPSPGAVPGSSRAAVSCGARLAVGAPAAEGRPRTAA</sequence>
<proteinExistence type="predicted"/>
<evidence type="ECO:0000313" key="2">
    <source>
        <dbReference type="EMBL" id="MDF3289672.1"/>
    </source>
</evidence>
<dbReference type="EMBL" id="JARJBC010000005">
    <property type="protein sequence ID" value="MDF3289672.1"/>
    <property type="molecule type" value="Genomic_DNA"/>
</dbReference>
<feature type="compositionally biased region" description="Low complexity" evidence="1">
    <location>
        <begin position="87"/>
        <end position="101"/>
    </location>
</feature>
<comment type="caution">
    <text evidence="2">The sequence shown here is derived from an EMBL/GenBank/DDBJ whole genome shotgun (WGS) entry which is preliminary data.</text>
</comment>
<evidence type="ECO:0000313" key="3">
    <source>
        <dbReference type="Proteomes" id="UP001216579"/>
    </source>
</evidence>
<protein>
    <submittedName>
        <fullName evidence="2">Uncharacterized protein</fullName>
    </submittedName>
</protein>
<accession>A0ABT5ZIM7</accession>
<gene>
    <name evidence="2" type="ORF">P3G67_10575</name>
</gene>
<organism evidence="2 3">
    <name type="scientific">Streptomyces silvisoli</name>
    <dbReference type="NCBI Taxonomy" id="3034235"/>
    <lineage>
        <taxon>Bacteria</taxon>
        <taxon>Bacillati</taxon>
        <taxon>Actinomycetota</taxon>
        <taxon>Actinomycetes</taxon>
        <taxon>Kitasatosporales</taxon>
        <taxon>Streptomycetaceae</taxon>
        <taxon>Streptomyces</taxon>
    </lineage>
</organism>
<name>A0ABT5ZIM7_9ACTN</name>
<dbReference type="RefSeq" id="WP_276093196.1">
    <property type="nucleotide sequence ID" value="NZ_JARJBC010000005.1"/>
</dbReference>